<dbReference type="RefSeq" id="WP_354367993.1">
    <property type="nucleotide sequence ID" value="NZ_JBEPMA010000005.1"/>
</dbReference>
<dbReference type="Pfam" id="PF10112">
    <property type="entry name" value="Halogen_Hydrol"/>
    <property type="match status" value="1"/>
</dbReference>
<reference evidence="2 3" key="1">
    <citation type="submission" date="2024-06" db="EMBL/GenBank/DDBJ databases">
        <title>Genomic Encyclopedia of Type Strains, Phase IV (KMG-IV): sequencing the most valuable type-strain genomes for metagenomic binning, comparative biology and taxonomic classification.</title>
        <authorList>
            <person name="Goeker M."/>
        </authorList>
    </citation>
    <scope>NUCLEOTIDE SEQUENCE [LARGE SCALE GENOMIC DNA]</scope>
    <source>
        <strain evidence="2 3">DSM 21460</strain>
    </source>
</reference>
<evidence type="ECO:0000313" key="3">
    <source>
        <dbReference type="Proteomes" id="UP001549162"/>
    </source>
</evidence>
<evidence type="ECO:0000313" key="2">
    <source>
        <dbReference type="EMBL" id="MET3617491.1"/>
    </source>
</evidence>
<keyword evidence="1" id="KW-0812">Transmembrane</keyword>
<keyword evidence="1" id="KW-1133">Transmembrane helix</keyword>
<feature type="transmembrane region" description="Helical" evidence="1">
    <location>
        <begin position="87"/>
        <end position="106"/>
    </location>
</feature>
<protein>
    <submittedName>
        <fullName evidence="2">5-bromo-4-chloroindolyl phosphate hydrolysis protein</fullName>
    </submittedName>
</protein>
<accession>A0ABV2J9P0</accession>
<name>A0ABV2J9P0_9FIRM</name>
<proteinExistence type="predicted"/>
<comment type="caution">
    <text evidence="2">The sequence shown here is derived from an EMBL/GenBank/DDBJ whole genome shotgun (WGS) entry which is preliminary data.</text>
</comment>
<evidence type="ECO:0000256" key="1">
    <source>
        <dbReference type="SAM" id="Phobius"/>
    </source>
</evidence>
<gene>
    <name evidence="2" type="ORF">ABID14_001122</name>
</gene>
<keyword evidence="3" id="KW-1185">Reference proteome</keyword>
<organism evidence="2 3">
    <name type="scientific">Peptoniphilus olsenii</name>
    <dbReference type="NCBI Taxonomy" id="411570"/>
    <lineage>
        <taxon>Bacteria</taxon>
        <taxon>Bacillati</taxon>
        <taxon>Bacillota</taxon>
        <taxon>Tissierellia</taxon>
        <taxon>Tissierellales</taxon>
        <taxon>Peptoniphilaceae</taxon>
        <taxon>Peptoniphilus</taxon>
    </lineage>
</organism>
<dbReference type="EMBL" id="JBEPMA010000005">
    <property type="protein sequence ID" value="MET3617491.1"/>
    <property type="molecule type" value="Genomic_DNA"/>
</dbReference>
<dbReference type="InterPro" id="IPR018770">
    <property type="entry name" value="ChloroindolylP_hydrolase"/>
</dbReference>
<keyword evidence="1" id="KW-0472">Membrane</keyword>
<feature type="transmembrane region" description="Helical" evidence="1">
    <location>
        <begin position="112"/>
        <end position="134"/>
    </location>
</feature>
<dbReference type="Proteomes" id="UP001549162">
    <property type="component" value="Unassembled WGS sequence"/>
</dbReference>
<sequence length="375" mass="43605">MTKYDDKFKFDELIEKAIREENFKQLNEFIEDIGEGIGSAVDITRKSFDRFMNKKNTDIPYSIQNDDRIINQKPKTIKRVKNWDRSLKFSIAFHTVFLLSILIDIFDGAGFFVDLPLVIFWIIPAFILSAYGLYRNKKSKEQIIRFRKYTREIGNNTVIPVSDLAVATAKPVDFTIKDLLDLINKDFFRQARIVENGNLFILDSKTYKLYKEEVLNSELKDIDEKQLEKNKDDTRVLLNKARVHITELTKLSEEISEPMKSKIIELLKTITKIFSIVKENPTTSDNLEKAIEYYLPITVKISDNYKEMNERPTESVKSSLAEIENTMDTILVAFDKILDNLYADKMLDLSSDISVLKTMLKQEGLLDEDDFKIGR</sequence>